<dbReference type="OrthoDB" id="5571889at2"/>
<dbReference type="GO" id="GO:0003676">
    <property type="term" value="F:nucleic acid binding"/>
    <property type="evidence" value="ECO:0007669"/>
    <property type="project" value="InterPro"/>
</dbReference>
<evidence type="ECO:0000313" key="1">
    <source>
        <dbReference type="EMBL" id="OAI07931.1"/>
    </source>
</evidence>
<sequence>MLLFFRNIPAPTRPNELYFYVAMAVSEDLIAQAEQVITVDVMVIRDRRTNQLEHHGLVSVSSDEAGIRAIKNLNGLLFNGCEVLVRCYKQRDVKNDRRRNGLPVPQDIIDKRIQDRRRGDSVEIYVDFSNVFYPITL</sequence>
<dbReference type="SUPFAM" id="SSF54928">
    <property type="entry name" value="RNA-binding domain, RBD"/>
    <property type="match status" value="1"/>
</dbReference>
<accession>A0A177MQJ9</accession>
<reference evidence="3 4" key="1">
    <citation type="submission" date="2016-03" db="EMBL/GenBank/DDBJ databases">
        <authorList>
            <person name="Ploux O."/>
        </authorList>
    </citation>
    <scope>NUCLEOTIDE SEQUENCE [LARGE SCALE GENOMIC DNA]</scope>
    <source>
        <strain evidence="1 4">R-45363</strain>
        <strain evidence="2 3">R-45371</strain>
    </source>
</reference>
<dbReference type="RefSeq" id="WP_064007391.1">
    <property type="nucleotide sequence ID" value="NZ_LUUG01000049.1"/>
</dbReference>
<dbReference type="InterPro" id="IPR012677">
    <property type="entry name" value="Nucleotide-bd_a/b_plait_sf"/>
</dbReference>
<gene>
    <name evidence="1" type="ORF">A1332_00620</name>
    <name evidence="2" type="ORF">A1353_04075</name>
</gene>
<proteinExistence type="predicted"/>
<evidence type="ECO:0000313" key="3">
    <source>
        <dbReference type="Proteomes" id="UP000077763"/>
    </source>
</evidence>
<dbReference type="AlphaFoldDB" id="A0A177MQJ9"/>
<dbReference type="EMBL" id="LUUG01000049">
    <property type="protein sequence ID" value="OAI07931.1"/>
    <property type="molecule type" value="Genomic_DNA"/>
</dbReference>
<organism evidence="1 4">
    <name type="scientific">Methylomonas methanica</name>
    <dbReference type="NCBI Taxonomy" id="421"/>
    <lineage>
        <taxon>Bacteria</taxon>
        <taxon>Pseudomonadati</taxon>
        <taxon>Pseudomonadota</taxon>
        <taxon>Gammaproteobacteria</taxon>
        <taxon>Methylococcales</taxon>
        <taxon>Methylococcaceae</taxon>
        <taxon>Methylomonas</taxon>
    </lineage>
</organism>
<dbReference type="Proteomes" id="UP000077763">
    <property type="component" value="Unassembled WGS sequence"/>
</dbReference>
<comment type="caution">
    <text evidence="1">The sequence shown here is derived from an EMBL/GenBank/DDBJ whole genome shotgun (WGS) entry which is preliminary data.</text>
</comment>
<evidence type="ECO:0000313" key="4">
    <source>
        <dbReference type="Proteomes" id="UP000078090"/>
    </source>
</evidence>
<dbReference type="Gene3D" id="3.30.70.330">
    <property type="match status" value="1"/>
</dbReference>
<evidence type="ECO:0008006" key="5">
    <source>
        <dbReference type="Google" id="ProtNLM"/>
    </source>
</evidence>
<evidence type="ECO:0000313" key="2">
    <source>
        <dbReference type="EMBL" id="OAI09494.1"/>
    </source>
</evidence>
<dbReference type="Proteomes" id="UP000078090">
    <property type="component" value="Unassembled WGS sequence"/>
</dbReference>
<dbReference type="InterPro" id="IPR035979">
    <property type="entry name" value="RBD_domain_sf"/>
</dbReference>
<protein>
    <recommendedName>
        <fullName evidence="5">RRM domain-containing protein</fullName>
    </recommendedName>
</protein>
<dbReference type="EMBL" id="LUUH01000002">
    <property type="protein sequence ID" value="OAI09494.1"/>
    <property type="molecule type" value="Genomic_DNA"/>
</dbReference>
<name>A0A177MQJ9_METMH</name>